<feature type="domain" description="STAS" evidence="7">
    <location>
        <begin position="461"/>
        <end position="542"/>
    </location>
</feature>
<feature type="transmembrane region" description="Helical" evidence="5">
    <location>
        <begin position="77"/>
        <end position="95"/>
    </location>
</feature>
<dbReference type="SUPFAM" id="SSF52091">
    <property type="entry name" value="SpoIIaa-like"/>
    <property type="match status" value="1"/>
</dbReference>
<feature type="transmembrane region" description="Helical" evidence="5">
    <location>
        <begin position="199"/>
        <end position="218"/>
    </location>
</feature>
<dbReference type="SUPFAM" id="SSF51206">
    <property type="entry name" value="cAMP-binding domain-like"/>
    <property type="match status" value="1"/>
</dbReference>
<dbReference type="Gene3D" id="2.60.120.10">
    <property type="entry name" value="Jelly Rolls"/>
    <property type="match status" value="1"/>
</dbReference>
<dbReference type="PROSITE" id="PS50801">
    <property type="entry name" value="STAS"/>
    <property type="match status" value="1"/>
</dbReference>
<evidence type="ECO:0000259" key="6">
    <source>
        <dbReference type="PROSITE" id="PS50042"/>
    </source>
</evidence>
<feature type="transmembrane region" description="Helical" evidence="5">
    <location>
        <begin position="175"/>
        <end position="192"/>
    </location>
</feature>
<dbReference type="RefSeq" id="WP_386076532.1">
    <property type="nucleotide sequence ID" value="NZ_JBHTJT010000039.1"/>
</dbReference>
<dbReference type="PANTHER" id="PTHR43310">
    <property type="entry name" value="SULFATE TRANSPORTER YBAR-RELATED"/>
    <property type="match status" value="1"/>
</dbReference>
<gene>
    <name evidence="8" type="ORF">ACFQ2S_17840</name>
</gene>
<comment type="subcellular location">
    <subcellularLocation>
        <location evidence="1">Membrane</location>
        <topology evidence="1">Multi-pass membrane protein</topology>
    </subcellularLocation>
</comment>
<feature type="transmembrane region" description="Helical" evidence="5">
    <location>
        <begin position="355"/>
        <end position="379"/>
    </location>
</feature>
<evidence type="ECO:0000256" key="2">
    <source>
        <dbReference type="ARBA" id="ARBA00022692"/>
    </source>
</evidence>
<sequence>MKSFAGLLRLLVGSVIIGAMAVTLTISFAALIYTGPLAPYLGEGANFALLGAAVMSAVGTFAYSIRGVITNPQDATAVVLAPTAVSIALTGSVYGDRLFPTILALLVAASFVAGVVVFVAGILRLGSLVRYAPYPVIAGFLAATGYLLVMGALAILARESVTLFNLRSAIIDLPFLRWAPWLFAGFALAVLAKLVPGDFALPLSIVLATVAFYLILPIQGISLEAALSSGLLLGPFQETEFGNAYNWQFVQQVDFISVMNEAPTLAAVAGLALLGSLMNTTGLAMTFQERSDTERDMRATGLANLASASAGGMPGYIILGESILARRLGLAGHIPGLIAAIACVAAAIVGTEYLAYVPAGLMAMVVAYLGFDLLGTWLLGSFRRLSSYEYVIVLLIVLVTAALGFLEALALGTLAAAAIFVFTYAKADILRSRTDLTYCRSWVERSDEEMRQLSHAGHACVVLELSGFLFFGTADKVARLAKAELRPETGIRYLILDFRRVAGIDASASASLIEVVKAAQSADIELTFCSMSPDLERQLRLSLPEQEHLRFNGTMNDELERVEDTLLKDAPIAPPTGAPRLLEVANRLQHEFADRPDIIRKVSLRKGQVLLDDNIASSELYVVCKGQLRAEVRTDGESHGTLAKFREGALIGEIAYYAGVPRTACIVAEMASEVVQINLALLEDFPKESVLDFHRAAAEAMARRILLLTEQKRDVTLRHS</sequence>
<evidence type="ECO:0000256" key="1">
    <source>
        <dbReference type="ARBA" id="ARBA00004141"/>
    </source>
</evidence>
<feature type="transmembrane region" description="Helical" evidence="5">
    <location>
        <begin position="391"/>
        <end position="424"/>
    </location>
</feature>
<dbReference type="Pfam" id="PF00916">
    <property type="entry name" value="Sulfate_transp"/>
    <property type="match status" value="1"/>
</dbReference>
<comment type="caution">
    <text evidence="8">The sequence shown here is derived from an EMBL/GenBank/DDBJ whole genome shotgun (WGS) entry which is preliminary data.</text>
</comment>
<dbReference type="Pfam" id="PF00027">
    <property type="entry name" value="cNMP_binding"/>
    <property type="match status" value="1"/>
</dbReference>
<evidence type="ECO:0000256" key="3">
    <source>
        <dbReference type="ARBA" id="ARBA00022989"/>
    </source>
</evidence>
<evidence type="ECO:0000256" key="5">
    <source>
        <dbReference type="SAM" id="Phobius"/>
    </source>
</evidence>
<keyword evidence="4 5" id="KW-0472">Membrane</keyword>
<dbReference type="Gene3D" id="3.30.750.24">
    <property type="entry name" value="STAS domain"/>
    <property type="match status" value="1"/>
</dbReference>
<feature type="transmembrane region" description="Helical" evidence="5">
    <location>
        <begin position="45"/>
        <end position="65"/>
    </location>
</feature>
<dbReference type="EMBL" id="JBHTJT010000039">
    <property type="protein sequence ID" value="MFD0981501.1"/>
    <property type="molecule type" value="Genomic_DNA"/>
</dbReference>
<dbReference type="InterPro" id="IPR002645">
    <property type="entry name" value="STAS_dom"/>
</dbReference>
<dbReference type="InterPro" id="IPR014710">
    <property type="entry name" value="RmlC-like_jellyroll"/>
</dbReference>
<dbReference type="InterPro" id="IPR000595">
    <property type="entry name" value="cNMP-bd_dom"/>
</dbReference>
<evidence type="ECO:0000256" key="4">
    <source>
        <dbReference type="ARBA" id="ARBA00023136"/>
    </source>
</evidence>
<dbReference type="InterPro" id="IPR036513">
    <property type="entry name" value="STAS_dom_sf"/>
</dbReference>
<dbReference type="CDD" id="cd07042">
    <property type="entry name" value="STAS_SulP_like_sulfate_transporter"/>
    <property type="match status" value="1"/>
</dbReference>
<feature type="transmembrane region" description="Helical" evidence="5">
    <location>
        <begin position="101"/>
        <end position="123"/>
    </location>
</feature>
<dbReference type="PANTHER" id="PTHR43310:SF2">
    <property type="entry name" value="SLC26A_SULP TRANSPORTER DOMAIN-CONTAINING PROTEIN"/>
    <property type="match status" value="1"/>
</dbReference>
<keyword evidence="2 5" id="KW-0812">Transmembrane</keyword>
<keyword evidence="9" id="KW-1185">Reference proteome</keyword>
<proteinExistence type="predicted"/>
<evidence type="ECO:0000259" key="7">
    <source>
        <dbReference type="PROSITE" id="PS50801"/>
    </source>
</evidence>
<dbReference type="InterPro" id="IPR052706">
    <property type="entry name" value="Membrane-Transporter-like"/>
</dbReference>
<dbReference type="InterPro" id="IPR018490">
    <property type="entry name" value="cNMP-bd_dom_sf"/>
</dbReference>
<dbReference type="InterPro" id="IPR011547">
    <property type="entry name" value="SLC26A/SulP_dom"/>
</dbReference>
<feature type="transmembrane region" description="Helical" evidence="5">
    <location>
        <begin position="265"/>
        <end position="287"/>
    </location>
</feature>
<dbReference type="PROSITE" id="PS50042">
    <property type="entry name" value="CNMP_BINDING_3"/>
    <property type="match status" value="1"/>
</dbReference>
<evidence type="ECO:0000313" key="9">
    <source>
        <dbReference type="Proteomes" id="UP001597108"/>
    </source>
</evidence>
<dbReference type="Proteomes" id="UP001597108">
    <property type="component" value="Unassembled WGS sequence"/>
</dbReference>
<feature type="transmembrane region" description="Helical" evidence="5">
    <location>
        <begin position="135"/>
        <end position="155"/>
    </location>
</feature>
<feature type="transmembrane region" description="Helical" evidence="5">
    <location>
        <begin position="328"/>
        <end position="349"/>
    </location>
</feature>
<organism evidence="8 9">
    <name type="scientific">Tropicimonas aquimaris</name>
    <dbReference type="NCBI Taxonomy" id="914152"/>
    <lineage>
        <taxon>Bacteria</taxon>
        <taxon>Pseudomonadati</taxon>
        <taxon>Pseudomonadota</taxon>
        <taxon>Alphaproteobacteria</taxon>
        <taxon>Rhodobacterales</taxon>
        <taxon>Roseobacteraceae</taxon>
        <taxon>Tropicimonas</taxon>
    </lineage>
</organism>
<evidence type="ECO:0000313" key="8">
    <source>
        <dbReference type="EMBL" id="MFD0981501.1"/>
    </source>
</evidence>
<reference evidence="9" key="1">
    <citation type="journal article" date="2019" name="Int. J. Syst. Evol. Microbiol.">
        <title>The Global Catalogue of Microorganisms (GCM) 10K type strain sequencing project: providing services to taxonomists for standard genome sequencing and annotation.</title>
        <authorList>
            <consortium name="The Broad Institute Genomics Platform"/>
            <consortium name="The Broad Institute Genome Sequencing Center for Infectious Disease"/>
            <person name="Wu L."/>
            <person name="Ma J."/>
        </authorList>
    </citation>
    <scope>NUCLEOTIDE SEQUENCE [LARGE SCALE GENOMIC DNA]</scope>
    <source>
        <strain evidence="9">CCUG 60524</strain>
    </source>
</reference>
<feature type="transmembrane region" description="Helical" evidence="5">
    <location>
        <begin position="7"/>
        <end position="33"/>
    </location>
</feature>
<keyword evidence="3 5" id="KW-1133">Transmembrane helix</keyword>
<dbReference type="CDD" id="cd00038">
    <property type="entry name" value="CAP_ED"/>
    <property type="match status" value="1"/>
</dbReference>
<feature type="domain" description="Cyclic nucleotide-binding" evidence="6">
    <location>
        <begin position="597"/>
        <end position="678"/>
    </location>
</feature>
<accession>A0ABW3IV53</accession>
<name>A0ABW3IV53_9RHOB</name>
<protein>
    <submittedName>
        <fullName evidence="8">SulP family inorganic anion transporter</fullName>
    </submittedName>
</protein>
<dbReference type="Pfam" id="PF01740">
    <property type="entry name" value="STAS"/>
    <property type="match status" value="1"/>
</dbReference>